<dbReference type="VEuPathDB" id="FungiDB:F4678DRAFT_463382"/>
<proteinExistence type="predicted"/>
<dbReference type="Pfam" id="PF00350">
    <property type="entry name" value="Dynamin_N"/>
    <property type="match status" value="1"/>
</dbReference>
<evidence type="ECO:0000313" key="3">
    <source>
        <dbReference type="EMBL" id="KAJ3577400.1"/>
    </source>
</evidence>
<keyword evidence="4" id="KW-1185">Reference proteome</keyword>
<dbReference type="Gene3D" id="3.40.50.300">
    <property type="entry name" value="P-loop containing nucleotide triphosphate hydrolases"/>
    <property type="match status" value="2"/>
</dbReference>
<evidence type="ECO:0000256" key="1">
    <source>
        <dbReference type="SAM" id="MobiDB-lite"/>
    </source>
</evidence>
<dbReference type="AlphaFoldDB" id="A0A9W8NIQ1"/>
<protein>
    <recommendedName>
        <fullName evidence="2">Dynamin N-terminal domain-containing protein</fullName>
    </recommendedName>
</protein>
<feature type="compositionally biased region" description="Basic and acidic residues" evidence="1">
    <location>
        <begin position="942"/>
        <end position="951"/>
    </location>
</feature>
<dbReference type="InterPro" id="IPR027417">
    <property type="entry name" value="P-loop_NTPase"/>
</dbReference>
<dbReference type="EMBL" id="JANPWZ010000376">
    <property type="protein sequence ID" value="KAJ3577400.1"/>
    <property type="molecule type" value="Genomic_DNA"/>
</dbReference>
<dbReference type="PANTHER" id="PTHR36681">
    <property type="entry name" value="NUCLEAR GTPASE, GERMINAL CENTER-ASSOCIATED, TANDEM DUPLICATE 3"/>
    <property type="match status" value="1"/>
</dbReference>
<name>A0A9W8NIQ1_9PEZI</name>
<feature type="region of interest" description="Disordered" evidence="1">
    <location>
        <begin position="942"/>
        <end position="972"/>
    </location>
</feature>
<dbReference type="InterPro" id="IPR045063">
    <property type="entry name" value="Dynamin_N"/>
</dbReference>
<dbReference type="Proteomes" id="UP001148614">
    <property type="component" value="Unassembled WGS sequence"/>
</dbReference>
<dbReference type="SUPFAM" id="SSF52540">
    <property type="entry name" value="P-loop containing nucleoside triphosphate hydrolases"/>
    <property type="match status" value="1"/>
</dbReference>
<gene>
    <name evidence="3" type="ORF">NPX13_g3162</name>
</gene>
<accession>A0A9W8NIQ1</accession>
<evidence type="ECO:0000313" key="4">
    <source>
        <dbReference type="Proteomes" id="UP001148614"/>
    </source>
</evidence>
<comment type="caution">
    <text evidence="3">The sequence shown here is derived from an EMBL/GenBank/DDBJ whole genome shotgun (WGS) entry which is preliminary data.</text>
</comment>
<feature type="domain" description="Dynamin N-terminal" evidence="2">
    <location>
        <begin position="92"/>
        <end position="341"/>
    </location>
</feature>
<reference evidence="3" key="1">
    <citation type="submission" date="2022-07" db="EMBL/GenBank/DDBJ databases">
        <title>Genome Sequence of Xylaria arbuscula.</title>
        <authorList>
            <person name="Buettner E."/>
        </authorList>
    </citation>
    <scope>NUCLEOTIDE SEQUENCE</scope>
    <source>
        <strain evidence="3">VT107</strain>
    </source>
</reference>
<evidence type="ECO:0000259" key="2">
    <source>
        <dbReference type="Pfam" id="PF00350"/>
    </source>
</evidence>
<feature type="compositionally biased region" description="Acidic residues" evidence="1">
    <location>
        <begin position="952"/>
        <end position="972"/>
    </location>
</feature>
<dbReference type="PANTHER" id="PTHR36681:SF3">
    <property type="entry name" value="NUCLEAR GTPASE, GERMINAL CENTER-ASSOCIATED, TANDEM DUPLICATE 3"/>
    <property type="match status" value="1"/>
</dbReference>
<sequence length="972" mass="111399">MEYSQGDTSGDGRSDFAWTKCSEMNVHERLSIKEQSLNIGLRHCETLMNTIRHLTRHREKYMKEIWPAEGQTQWDTQCRKIIDDHRKFEVSVGVAGATGSGKTSLLNALLGYRELLPTNNEEAATAVQCKVSFNHDERPEYAFRCRVTFQSRETLEARLQQFFDDISTRDELRILDSGSIEDDEALHEIEGKLLPSREMIRIVFNLEDNEAENLGLDGVLSANPAALKLLGTVKTFNSSDAKEISLAMKPYMDSTMGNHDSSNGRFAAWPLIEEVELFMKSEILQNGVVLVDLPGLDDHIQSRVSVTKRASDQLAATLIVAPATRAADNSTAVSLMSKHQETGLMLDGKFHKKAFCICLSQIDQIEREAALRKPDAKADTYLQKLLAEEQAEKHALGETRKLKRKHRREFRKAKRRGERFNIKDWEYLDPLSYQTAREVARDQRDLQVKLTGLSKDISNSRRRLRELNSEITFLCIRARNQFIEGRIRRDFARRQAALVARTSNLQKTYDGEVMICPTSSTAFWECKDTVRRTAGFPTECYTGIPNLASWIRNATMQKREEHVDDLLSRLQAQYNTLLLIWPDEKHQLKNTLITGDSFQKDILQDALESMRPKLEALFSSLTKDVKRKDPLKGKKGKILSTCPGMCTTTVKGWAYKDPYDNTSPKMHWTTYQGCLRRSGGRYATRAARDPRHYHWMEDISNLMLTTILKDWNYLLNHDMPSLADDAGQEIDGICREFIAKLRRSIEKVEPRLLPELDSQRHSIETIKTNATRRVQQALGEISQRARLAHPRVVSNIQSRWEEPFQKALEITGLGSYKERQKHVLNFAQSNNKDMFRTAFNDLQGQLQTSVVELGYELKSISESTLGDLRRHLSVFHHRVLEPAEPAINSAAVAKRMRFMRRRVNNELEEWTTEWQSPVSIVTMIGGDIIDQIPDKYQHVTIKPEKKRREDGLEASDLEVDSDMSSESDDLDF</sequence>
<organism evidence="3 4">
    <name type="scientific">Xylaria arbuscula</name>
    <dbReference type="NCBI Taxonomy" id="114810"/>
    <lineage>
        <taxon>Eukaryota</taxon>
        <taxon>Fungi</taxon>
        <taxon>Dikarya</taxon>
        <taxon>Ascomycota</taxon>
        <taxon>Pezizomycotina</taxon>
        <taxon>Sordariomycetes</taxon>
        <taxon>Xylariomycetidae</taxon>
        <taxon>Xylariales</taxon>
        <taxon>Xylariaceae</taxon>
        <taxon>Xylaria</taxon>
    </lineage>
</organism>